<evidence type="ECO:0000313" key="2">
    <source>
        <dbReference type="EMBL" id="AJG73979.1"/>
    </source>
</evidence>
<dbReference type="Proteomes" id="UP001181533">
    <property type="component" value="Unassembled WGS sequence"/>
</dbReference>
<dbReference type="Proteomes" id="UP000031876">
    <property type="component" value="Plasmid 2"/>
</dbReference>
<dbReference type="AlphaFoldDB" id="A0A0B5N896"/>
<evidence type="ECO:0000313" key="6">
    <source>
        <dbReference type="Proteomes" id="UP000501107"/>
    </source>
</evidence>
<proteinExistence type="predicted"/>
<reference evidence="2 5" key="1">
    <citation type="journal article" date="2015" name="Genome Announc.">
        <title>Complete genome sequences for 35 biothreat assay-relevant bacillus species.</title>
        <authorList>
            <person name="Johnson S.L."/>
            <person name="Daligault H.E."/>
            <person name="Davenport K.W."/>
            <person name="Jaissle J."/>
            <person name="Frey K.G."/>
            <person name="Ladner J.T."/>
            <person name="Broomall S.M."/>
            <person name="Bishop-Lilly K.A."/>
            <person name="Bruce D.C."/>
            <person name="Gibbons H.S."/>
            <person name="Coyne S.R."/>
            <person name="Lo C.C."/>
            <person name="Meincke L."/>
            <person name="Munk A.C."/>
            <person name="Koroleva G.I."/>
            <person name="Rosenzweig C.N."/>
            <person name="Palacios G.F."/>
            <person name="Redden C.L."/>
            <person name="Minogue T.D."/>
            <person name="Chain P.S."/>
        </authorList>
    </citation>
    <scope>NUCLEOTIDE SEQUENCE [LARGE SCALE GENOMIC DNA]</scope>
    <source>
        <strain evidence="2 5">HD1011</strain>
        <plasmid evidence="2 5">2</plasmid>
    </source>
</reference>
<dbReference type="EMBL" id="CP009334">
    <property type="protein sequence ID" value="AJG73979.1"/>
    <property type="molecule type" value="Genomic_DNA"/>
</dbReference>
<feature type="domain" description="YokE-like PH" evidence="1">
    <location>
        <begin position="25"/>
        <end position="106"/>
    </location>
</feature>
<dbReference type="RefSeq" id="WP_000957118.1">
    <property type="nucleotide sequence ID" value="NZ_CP009334.1"/>
</dbReference>
<geneLocation type="plasmid" evidence="2 5">
    <name>2</name>
</geneLocation>
<dbReference type="KEGG" id="btw:BF38_5927"/>
<accession>A0A0B5N896</accession>
<organism evidence="4 6">
    <name type="scientific">Bacillus thuringiensis</name>
    <dbReference type="NCBI Taxonomy" id="1428"/>
    <lineage>
        <taxon>Bacteria</taxon>
        <taxon>Bacillati</taxon>
        <taxon>Bacillota</taxon>
        <taxon>Bacilli</taxon>
        <taxon>Bacillales</taxon>
        <taxon>Bacillaceae</taxon>
        <taxon>Bacillus</taxon>
        <taxon>Bacillus cereus group</taxon>
    </lineage>
</organism>
<geneLocation type="plasmid" evidence="4 6">
    <name>unnamed3</name>
</geneLocation>
<dbReference type="EMBL" id="CP053979">
    <property type="protein sequence ID" value="QKH22642.1"/>
    <property type="molecule type" value="Genomic_DNA"/>
</dbReference>
<evidence type="ECO:0000313" key="3">
    <source>
        <dbReference type="EMBL" id="MDR4174763.1"/>
    </source>
</evidence>
<evidence type="ECO:0000259" key="1">
    <source>
        <dbReference type="Pfam" id="PF14470"/>
    </source>
</evidence>
<protein>
    <submittedName>
        <fullName evidence="2">Bacterial PH domain protein</fullName>
    </submittedName>
</protein>
<dbReference type="InterPro" id="IPR039519">
    <property type="entry name" value="YokE-like_PH"/>
</dbReference>
<evidence type="ECO:0000313" key="4">
    <source>
        <dbReference type="EMBL" id="QKH22642.1"/>
    </source>
</evidence>
<reference evidence="4 6" key="3">
    <citation type="submission" date="2020-05" db="EMBL/GenBank/DDBJ databases">
        <title>FDA dAtabase for Regulatory Grade micrObial Sequences (FDA-ARGOS): Supporting development and validation of Infectious Disease Dx tests.</title>
        <authorList>
            <person name="Nelson B."/>
            <person name="Plummer A."/>
            <person name="Tallon L."/>
            <person name="Sadzewicz L."/>
            <person name="Zhao X."/>
            <person name="Vavikolanu K."/>
            <person name="Mehta A."/>
            <person name="Aluvathingal J."/>
            <person name="Nadendla S."/>
            <person name="Myers T."/>
            <person name="Yan Y."/>
            <person name="Sichtig H."/>
        </authorList>
    </citation>
    <scope>NUCLEOTIDE SEQUENCE [LARGE SCALE GENOMIC DNA]</scope>
    <source>
        <strain evidence="4 6">FDAARGOS_795</strain>
        <plasmid evidence="4 6">unnamed3</plasmid>
    </source>
</reference>
<dbReference type="Pfam" id="PF14470">
    <property type="entry name" value="bPH_3"/>
    <property type="match status" value="1"/>
</dbReference>
<name>A0A0B5N896_BACTU</name>
<keyword evidence="4" id="KW-0614">Plasmid</keyword>
<dbReference type="EMBL" id="VKQN01000001">
    <property type="protein sequence ID" value="MDR4174763.1"/>
    <property type="molecule type" value="Genomic_DNA"/>
</dbReference>
<dbReference type="Proteomes" id="UP000501107">
    <property type="component" value="Plasmid unnamed3"/>
</dbReference>
<reference evidence="3" key="2">
    <citation type="submission" date="2019-07" db="EMBL/GenBank/DDBJ databases">
        <title>Phylogenomic Reclassification of ATCC Bacillus Strains and Various Taxa within the Genus Bacillus.</title>
        <authorList>
            <person name="Riojas M.A."/>
            <person name="Frank A.M."/>
            <person name="Fenn S.L."/>
            <person name="King S.P."/>
            <person name="Brower S.M."/>
            <person name="Hazbon M.H."/>
        </authorList>
    </citation>
    <scope>NUCLEOTIDE SEQUENCE</scope>
    <source>
        <strain evidence="3">ATCC 35646</strain>
    </source>
</reference>
<sequence length="132" mass="15215">MLTNEYLDDLFEGIKIEGEDYFYYFYVYQIPKEGVLLVNGIIPVGDIEHIIVCFTNKRLLFLEITMMGKYTGNMKSIDLIEFEHIKVKRGMIRTSIVLTSKNGKGNTVIKANSFTFGLSNQKKNLIALEKLY</sequence>
<evidence type="ECO:0000313" key="5">
    <source>
        <dbReference type="Proteomes" id="UP000031876"/>
    </source>
</evidence>
<gene>
    <name evidence="2" type="ORF">BF38_5927</name>
    <name evidence="3" type="ORF">FO599_01275</name>
    <name evidence="4" type="ORF">FOC89_01245</name>
</gene>